<dbReference type="RefSeq" id="WP_064302378.1">
    <property type="nucleotide sequence ID" value="NZ_LUCV01000012.1"/>
</dbReference>
<organism evidence="1 2">
    <name type="scientific">Pseudomonas putida</name>
    <name type="common">Arthrobacter siderocapsulatus</name>
    <dbReference type="NCBI Taxonomy" id="303"/>
    <lineage>
        <taxon>Bacteria</taxon>
        <taxon>Pseudomonadati</taxon>
        <taxon>Pseudomonadota</taxon>
        <taxon>Gammaproteobacteria</taxon>
        <taxon>Pseudomonadales</taxon>
        <taxon>Pseudomonadaceae</taxon>
        <taxon>Pseudomonas</taxon>
    </lineage>
</organism>
<dbReference type="EMBL" id="LUCV01000012">
    <property type="protein sequence ID" value="OAI93246.1"/>
    <property type="molecule type" value="Genomic_DNA"/>
</dbReference>
<evidence type="ECO:0000313" key="2">
    <source>
        <dbReference type="Proteomes" id="UP000077752"/>
    </source>
</evidence>
<protein>
    <submittedName>
        <fullName evidence="1">Uncharacterized protein</fullName>
    </submittedName>
</protein>
<accession>A0A177SQI1</accession>
<name>A0A177SQI1_PSEPU</name>
<evidence type="ECO:0000313" key="1">
    <source>
        <dbReference type="EMBL" id="OAI93246.1"/>
    </source>
</evidence>
<gene>
    <name evidence="1" type="ORF">AYO28_14225</name>
</gene>
<dbReference type="Proteomes" id="UP000077752">
    <property type="component" value="Unassembled WGS sequence"/>
</dbReference>
<sequence length="353" mass="38132">MVQTVEYWRETDQSWHQGPPGIAVVTGDDNYIGNHPVTGVAQFMTFPATFRGLVGDALRYIHATPAGRQILLPLSAASVVSILPSQGGNTVATRGGGAMNLVAEELTPASMIGGVTQAALNRINVPHYAQASWLTHMINSSPELLLDAVPGAGTGFFARLEKARQYANQWGLLADRRYLRWTSSNEGYFNDQTLGRSLDAGGYNIGITLHEVAGWIAGNPLPARLSPRAQNHALVATLAALRDVSPSANGAESVIGWNPYASNPLNLSRPPAIGLAHELIHAYYSGLGQQLGRDFGHPSTVLFEFLCVGLGPWDEAPISENGIRRHWYSHAVPLMGPAEKQSRKAMPKRIKYL</sequence>
<reference evidence="1 2" key="1">
    <citation type="submission" date="2016-03" db="EMBL/GenBank/DDBJ databases">
        <title>Draft Genome Assembly of Pseudomonas putida strain CBF10-2.</title>
        <authorList>
            <person name="Iyer R.S."/>
            <person name="Damania A."/>
        </authorList>
    </citation>
    <scope>NUCLEOTIDE SEQUENCE [LARGE SCALE GENOMIC DNA]</scope>
    <source>
        <strain evidence="1 2">CBF10-2</strain>
    </source>
</reference>
<dbReference type="AlphaFoldDB" id="A0A177SQI1"/>
<comment type="caution">
    <text evidence="1">The sequence shown here is derived from an EMBL/GenBank/DDBJ whole genome shotgun (WGS) entry which is preliminary data.</text>
</comment>
<proteinExistence type="predicted"/>